<reference evidence="8" key="1">
    <citation type="submission" date="2021-06" db="EMBL/GenBank/DDBJ databases">
        <authorList>
            <person name="Kallberg Y."/>
            <person name="Tangrot J."/>
            <person name="Rosling A."/>
        </authorList>
    </citation>
    <scope>NUCLEOTIDE SEQUENCE</scope>
    <source>
        <strain evidence="8">87-6 pot B 2015</strain>
    </source>
</reference>
<keyword evidence="7" id="KW-0175">Coiled coil</keyword>
<evidence type="ECO:0000256" key="5">
    <source>
        <dbReference type="ARBA" id="ARBA00023242"/>
    </source>
</evidence>
<keyword evidence="6" id="KW-0137">Centromere</keyword>
<dbReference type="CDD" id="cd23835">
    <property type="entry name" value="DRWD-N_CENP-O"/>
    <property type="match status" value="1"/>
</dbReference>
<dbReference type="GO" id="GO:0031511">
    <property type="term" value="C:Mis6-Sim4 complex"/>
    <property type="evidence" value="ECO:0007669"/>
    <property type="project" value="TreeGrafter"/>
</dbReference>
<dbReference type="Pfam" id="PF09496">
    <property type="entry name" value="CENP-O"/>
    <property type="match status" value="1"/>
</dbReference>
<evidence type="ECO:0000256" key="1">
    <source>
        <dbReference type="ARBA" id="ARBA00004123"/>
    </source>
</evidence>
<keyword evidence="4" id="KW-0158">Chromosome</keyword>
<dbReference type="GO" id="GO:0005634">
    <property type="term" value="C:nucleus"/>
    <property type="evidence" value="ECO:0007669"/>
    <property type="project" value="UniProtKB-SubCell"/>
</dbReference>
<feature type="coiled-coil region" evidence="7">
    <location>
        <begin position="34"/>
        <end position="68"/>
    </location>
</feature>
<comment type="subcellular location">
    <subcellularLocation>
        <location evidence="2">Chromosome</location>
        <location evidence="2">Centromere</location>
    </subcellularLocation>
    <subcellularLocation>
        <location evidence="1">Nucleus</location>
    </subcellularLocation>
</comment>
<keyword evidence="9" id="KW-1185">Reference proteome</keyword>
<sequence length="303" mass="35635">MSEISERGSPSSKRVRFLDDSSNFIDPFNNPFLEESENSGIEKLKKDLQRLERERDEKKLLFDNLKKSHSLRDIIDKENVDENVTMTQDEFQEHMIQDMIQASKEREYEEILNAYRLTGITIFSVKGNRTGIRFETFYRAKYREPYYIILEQDQENDQLSVFRHTIPHFIPIDELEATYLNKDLRKFANIIGENLQAFVTRREELNTLLESGKAIEPKANHAYSVIEFTIPLKDSTALVEASLTYDDLKSSNPTNAVIFLTKEDPESSEKRRQRLQRREQEFLQRNLVEAFDIVFGEAEEIDM</sequence>
<dbReference type="EMBL" id="CAJVPP010004739">
    <property type="protein sequence ID" value="CAG8654685.1"/>
    <property type="molecule type" value="Genomic_DNA"/>
</dbReference>
<evidence type="ECO:0000256" key="4">
    <source>
        <dbReference type="ARBA" id="ARBA00022454"/>
    </source>
</evidence>
<dbReference type="InterPro" id="IPR018464">
    <property type="entry name" value="CENP-O"/>
</dbReference>
<protein>
    <submittedName>
        <fullName evidence="8">700_t:CDS:1</fullName>
    </submittedName>
</protein>
<proteinExistence type="inferred from homology"/>
<evidence type="ECO:0000256" key="6">
    <source>
        <dbReference type="ARBA" id="ARBA00023328"/>
    </source>
</evidence>
<evidence type="ECO:0000256" key="2">
    <source>
        <dbReference type="ARBA" id="ARBA00004584"/>
    </source>
</evidence>
<dbReference type="PANTHER" id="PTHR14582">
    <property type="entry name" value="INNER KINETOCHORE SUBUNIT MAL2"/>
    <property type="match status" value="1"/>
</dbReference>
<comment type="caution">
    <text evidence="8">The sequence shown here is derived from an EMBL/GenBank/DDBJ whole genome shotgun (WGS) entry which is preliminary data.</text>
</comment>
<keyword evidence="5" id="KW-0539">Nucleus</keyword>
<evidence type="ECO:0000256" key="3">
    <source>
        <dbReference type="ARBA" id="ARBA00007321"/>
    </source>
</evidence>
<organism evidence="8 9">
    <name type="scientific">Funneliformis mosseae</name>
    <name type="common">Endomycorrhizal fungus</name>
    <name type="synonym">Glomus mosseae</name>
    <dbReference type="NCBI Taxonomy" id="27381"/>
    <lineage>
        <taxon>Eukaryota</taxon>
        <taxon>Fungi</taxon>
        <taxon>Fungi incertae sedis</taxon>
        <taxon>Mucoromycota</taxon>
        <taxon>Glomeromycotina</taxon>
        <taxon>Glomeromycetes</taxon>
        <taxon>Glomerales</taxon>
        <taxon>Glomeraceae</taxon>
        <taxon>Funneliformis</taxon>
    </lineage>
</organism>
<name>A0A9N9H8C1_FUNMO</name>
<comment type="similarity">
    <text evidence="3">Belongs to the CENP-O/MCM21 family.</text>
</comment>
<dbReference type="PANTHER" id="PTHR14582:SF1">
    <property type="entry name" value="CENTROMERE PROTEIN O"/>
    <property type="match status" value="1"/>
</dbReference>
<dbReference type="Proteomes" id="UP000789375">
    <property type="component" value="Unassembled WGS sequence"/>
</dbReference>
<evidence type="ECO:0000313" key="8">
    <source>
        <dbReference type="EMBL" id="CAG8654685.1"/>
    </source>
</evidence>
<accession>A0A9N9H8C1</accession>
<evidence type="ECO:0000313" key="9">
    <source>
        <dbReference type="Proteomes" id="UP000789375"/>
    </source>
</evidence>
<gene>
    <name evidence="8" type="ORF">FMOSSE_LOCUS11645</name>
</gene>
<evidence type="ECO:0000256" key="7">
    <source>
        <dbReference type="SAM" id="Coils"/>
    </source>
</evidence>
<dbReference type="AlphaFoldDB" id="A0A9N9H8C1"/>